<dbReference type="HOGENOM" id="CLU_3171602_0_0_10"/>
<gene>
    <name evidence="1" type="ORF">HMPREF9138_01922</name>
</gene>
<dbReference type="PATRIC" id="fig|857291.3.peg.1919"/>
<comment type="caution">
    <text evidence="1">The sequence shown here is derived from an EMBL/GenBank/DDBJ whole genome shotgun (WGS) entry which is preliminary data.</text>
</comment>
<dbReference type="EMBL" id="AFXP01000021">
    <property type="protein sequence ID" value="EHG15470.1"/>
    <property type="molecule type" value="Genomic_DNA"/>
</dbReference>
<evidence type="ECO:0000313" key="1">
    <source>
        <dbReference type="EMBL" id="EHG15470.1"/>
    </source>
</evidence>
<reference evidence="1 2" key="1">
    <citation type="submission" date="2011-10" db="EMBL/GenBank/DDBJ databases">
        <title>The Genome Sequence of Prevotella histicola F0411.</title>
        <authorList>
            <consortium name="The Broad Institute Genome Sequencing Platform"/>
            <person name="Earl A."/>
            <person name="Ward D."/>
            <person name="Feldgarden M."/>
            <person name="Gevers D."/>
            <person name="Izard J."/>
            <person name="Ganesan A."/>
            <person name="Blanton J.M."/>
            <person name="Baranova O.V."/>
            <person name="Tanner A.C."/>
            <person name="Mathney J.M.J."/>
            <person name="Dewhirst F.E."/>
            <person name="Young S.K."/>
            <person name="Zeng Q."/>
            <person name="Gargeya S."/>
            <person name="Fitzgerald M."/>
            <person name="Haas B."/>
            <person name="Abouelleil A."/>
            <person name="Alvarado L."/>
            <person name="Arachchi H.M."/>
            <person name="Berlin A."/>
            <person name="Brown A."/>
            <person name="Chapman S.B."/>
            <person name="Chen Z."/>
            <person name="Dunbar C."/>
            <person name="Freedman E."/>
            <person name="Gearin G."/>
            <person name="Gellesch M."/>
            <person name="Goldberg J."/>
            <person name="Griggs A."/>
            <person name="Gujja S."/>
            <person name="Heiman D."/>
            <person name="Howarth C."/>
            <person name="Larson L."/>
            <person name="Lui A."/>
            <person name="MacDonald P.J.P."/>
            <person name="Montmayeur A."/>
            <person name="Murphy C."/>
            <person name="Neiman D."/>
            <person name="Pearson M."/>
            <person name="Priest M."/>
            <person name="Roberts A."/>
            <person name="Saif S."/>
            <person name="Shea T."/>
            <person name="Shenoy N."/>
            <person name="Sisk P."/>
            <person name="Stolte C."/>
            <person name="Sykes S."/>
            <person name="Wortman J."/>
            <person name="Nusbaum C."/>
            <person name="Birren B."/>
        </authorList>
    </citation>
    <scope>NUCLEOTIDE SEQUENCE [LARGE SCALE GENOMIC DNA]</scope>
    <source>
        <strain evidence="1 2">F0411</strain>
    </source>
</reference>
<sequence>MSFEVLVMGGALMYSCPQKWEKGDGNGADDNCVRTGKGWNKQDRRMR</sequence>
<dbReference type="Proteomes" id="UP000004597">
    <property type="component" value="Unassembled WGS sequence"/>
</dbReference>
<name>G6AIJ5_9BACT</name>
<protein>
    <submittedName>
        <fullName evidence="1">Uncharacterized protein</fullName>
    </submittedName>
</protein>
<accession>G6AIJ5</accession>
<dbReference type="AlphaFoldDB" id="G6AIJ5"/>
<dbReference type="STRING" id="857291.HMPREF9138_01922"/>
<organism evidence="1 2">
    <name type="scientific">Prevotella histicola F0411</name>
    <dbReference type="NCBI Taxonomy" id="857291"/>
    <lineage>
        <taxon>Bacteria</taxon>
        <taxon>Pseudomonadati</taxon>
        <taxon>Bacteroidota</taxon>
        <taxon>Bacteroidia</taxon>
        <taxon>Bacteroidales</taxon>
        <taxon>Prevotellaceae</taxon>
        <taxon>Prevotella</taxon>
    </lineage>
</organism>
<evidence type="ECO:0000313" key="2">
    <source>
        <dbReference type="Proteomes" id="UP000004597"/>
    </source>
</evidence>
<keyword evidence="2" id="KW-1185">Reference proteome</keyword>
<proteinExistence type="predicted"/>